<evidence type="ECO:0000313" key="2">
    <source>
        <dbReference type="EMBL" id="SEH04338.1"/>
    </source>
</evidence>
<dbReference type="Proteomes" id="UP000236724">
    <property type="component" value="Unassembled WGS sequence"/>
</dbReference>
<dbReference type="EMBL" id="FMSV02000046">
    <property type="protein sequence ID" value="SEH04338.1"/>
    <property type="molecule type" value="Genomic_DNA"/>
</dbReference>
<keyword evidence="1" id="KW-0812">Transmembrane</keyword>
<name>A0A1H6F2F0_9GAMM</name>
<evidence type="ECO:0000313" key="3">
    <source>
        <dbReference type="Proteomes" id="UP000236724"/>
    </source>
</evidence>
<proteinExistence type="predicted"/>
<keyword evidence="1" id="KW-1133">Transmembrane helix</keyword>
<dbReference type="Pfam" id="PF16137">
    <property type="entry name" value="DUF4845"/>
    <property type="match status" value="1"/>
</dbReference>
<gene>
    <name evidence="2" type="ORF">MBHS_00184</name>
</gene>
<protein>
    <recommendedName>
        <fullName evidence="4">DUF4845 domain-containing protein</fullName>
    </recommendedName>
</protein>
<reference evidence="2 3" key="1">
    <citation type="submission" date="2016-10" db="EMBL/GenBank/DDBJ databases">
        <authorList>
            <person name="de Groot N.N."/>
        </authorList>
    </citation>
    <scope>NUCLEOTIDE SEQUENCE [LARGE SCALE GENOMIC DNA]</scope>
    <source>
        <strain evidence="2">MBHS1</strain>
    </source>
</reference>
<evidence type="ECO:0000256" key="1">
    <source>
        <dbReference type="SAM" id="Phobius"/>
    </source>
</evidence>
<accession>A0A1H6F2F0</accession>
<keyword evidence="3" id="KW-1185">Reference proteome</keyword>
<organism evidence="2 3">
    <name type="scientific">Candidatus Venteria ishoeyi</name>
    <dbReference type="NCBI Taxonomy" id="1899563"/>
    <lineage>
        <taxon>Bacteria</taxon>
        <taxon>Pseudomonadati</taxon>
        <taxon>Pseudomonadota</taxon>
        <taxon>Gammaproteobacteria</taxon>
        <taxon>Thiotrichales</taxon>
        <taxon>Thiotrichaceae</taxon>
        <taxon>Venteria</taxon>
    </lineage>
</organism>
<dbReference type="RefSeq" id="WP_103918413.1">
    <property type="nucleotide sequence ID" value="NZ_FMSV02000046.1"/>
</dbReference>
<evidence type="ECO:0008006" key="4">
    <source>
        <dbReference type="Google" id="ProtNLM"/>
    </source>
</evidence>
<sequence>MQQTFSSRKQQQGIGFWGVSFILGVIVIVTMVALKLIPIYDEYAAILRTVEQVKDGITGTEVSKTKIRDKILNGLYPNNVRSISQDNFKEHFKIKPTGSGYDVIIQYNREAEMVSNVYLLVKFDNTISF</sequence>
<dbReference type="OrthoDB" id="5734946at2"/>
<dbReference type="InterPro" id="IPR032314">
    <property type="entry name" value="DUF4845"/>
</dbReference>
<feature type="transmembrane region" description="Helical" evidence="1">
    <location>
        <begin position="14"/>
        <end position="34"/>
    </location>
</feature>
<keyword evidence="1" id="KW-0472">Membrane</keyword>
<dbReference type="AlphaFoldDB" id="A0A1H6F2F0"/>